<gene>
    <name evidence="14" type="ORF">HDID_LOCUS9710</name>
</gene>
<evidence type="ECO:0000256" key="1">
    <source>
        <dbReference type="ARBA" id="ARBA00004167"/>
    </source>
</evidence>
<comment type="subcellular location">
    <subcellularLocation>
        <location evidence="1">Membrane</location>
        <topology evidence="1">Single-pass membrane protein</topology>
    </subcellularLocation>
</comment>
<dbReference type="Proteomes" id="UP000274504">
    <property type="component" value="Unassembled WGS sequence"/>
</dbReference>
<reference evidence="14 15" key="2">
    <citation type="submission" date="2018-11" db="EMBL/GenBank/DDBJ databases">
        <authorList>
            <consortium name="Pathogen Informatics"/>
        </authorList>
    </citation>
    <scope>NUCLEOTIDE SEQUENCE [LARGE SCALE GENOMIC DNA]</scope>
</reference>
<evidence type="ECO:0000259" key="12">
    <source>
        <dbReference type="PROSITE" id="PS50011"/>
    </source>
</evidence>
<dbReference type="PANTHER" id="PTHR24416">
    <property type="entry name" value="TYROSINE-PROTEIN KINASE RECEPTOR"/>
    <property type="match status" value="1"/>
</dbReference>
<feature type="transmembrane region" description="Helical" evidence="10">
    <location>
        <begin position="402"/>
        <end position="423"/>
    </location>
</feature>
<evidence type="ECO:0000256" key="8">
    <source>
        <dbReference type="PIRSR" id="PIRSR000615-2"/>
    </source>
</evidence>
<keyword evidence="6" id="KW-0325">Glycoprotein</keyword>
<dbReference type="GO" id="GO:0004714">
    <property type="term" value="F:transmembrane receptor protein tyrosine kinase activity"/>
    <property type="evidence" value="ECO:0007669"/>
    <property type="project" value="TreeGrafter"/>
</dbReference>
<keyword evidence="9" id="KW-0460">Magnesium</keyword>
<keyword evidence="4 10" id="KW-0472">Membrane</keyword>
<feature type="binding site" evidence="9">
    <location>
        <position position="672"/>
    </location>
    <ligand>
        <name>Mg(2+)</name>
        <dbReference type="ChEBI" id="CHEBI:18420"/>
    </ligand>
</feature>
<dbReference type="OrthoDB" id="26722at2759"/>
<keyword evidence="8" id="KW-0547">Nucleotide-binding</keyword>
<keyword evidence="3 10" id="KW-1133">Transmembrane helix</keyword>
<dbReference type="PANTHER" id="PTHR24416:SF617">
    <property type="entry name" value="RET ONCOGENE, ISOFORM A"/>
    <property type="match status" value="1"/>
</dbReference>
<keyword evidence="11" id="KW-0732">Signal</keyword>
<feature type="binding site" evidence="9">
    <location>
        <position position="659"/>
    </location>
    <ligand>
        <name>Mg(2+)</name>
        <dbReference type="ChEBI" id="CHEBI:18420"/>
    </ligand>
</feature>
<evidence type="ECO:0000256" key="6">
    <source>
        <dbReference type="ARBA" id="ARBA00023180"/>
    </source>
</evidence>
<dbReference type="PRINTS" id="PR00109">
    <property type="entry name" value="TYRKINASE"/>
</dbReference>
<dbReference type="SUPFAM" id="SSF56112">
    <property type="entry name" value="Protein kinase-like (PK-like)"/>
    <property type="match status" value="1"/>
</dbReference>
<evidence type="ECO:0000313" key="16">
    <source>
        <dbReference type="WBParaSite" id="HDID_0000971201-mRNA-1"/>
    </source>
</evidence>
<dbReference type="InterPro" id="IPR008266">
    <property type="entry name" value="Tyr_kinase_AS"/>
</dbReference>
<evidence type="ECO:0000256" key="3">
    <source>
        <dbReference type="ARBA" id="ARBA00022989"/>
    </source>
</evidence>
<feature type="chain" id="PRO_5043131499" evidence="11">
    <location>
        <begin position="19"/>
        <end position="822"/>
    </location>
</feature>
<dbReference type="InterPro" id="IPR007110">
    <property type="entry name" value="Ig-like_dom"/>
</dbReference>
<dbReference type="InterPro" id="IPR050122">
    <property type="entry name" value="RTK"/>
</dbReference>
<protein>
    <submittedName>
        <fullName evidence="16">Protein kinase domain-containing protein</fullName>
    </submittedName>
</protein>
<feature type="active site" description="Proton acceptor" evidence="7">
    <location>
        <position position="654"/>
    </location>
</feature>
<dbReference type="InterPro" id="IPR001245">
    <property type="entry name" value="Ser-Thr/Tyr_kinase_cat_dom"/>
</dbReference>
<dbReference type="Pfam" id="PF07714">
    <property type="entry name" value="PK_Tyr_Ser-Thr"/>
    <property type="match status" value="1"/>
</dbReference>
<dbReference type="Gene3D" id="2.60.40.10">
    <property type="entry name" value="Immunoglobulins"/>
    <property type="match status" value="1"/>
</dbReference>
<dbReference type="PROSITE" id="PS50011">
    <property type="entry name" value="PROTEIN_KINASE_DOM"/>
    <property type="match status" value="1"/>
</dbReference>
<dbReference type="GO" id="GO:0005524">
    <property type="term" value="F:ATP binding"/>
    <property type="evidence" value="ECO:0007669"/>
    <property type="project" value="UniProtKB-KW"/>
</dbReference>
<evidence type="ECO:0000259" key="13">
    <source>
        <dbReference type="PROSITE" id="PS50835"/>
    </source>
</evidence>
<dbReference type="EMBL" id="UYSG01011375">
    <property type="protein sequence ID" value="VDL62125.1"/>
    <property type="molecule type" value="Genomic_DNA"/>
</dbReference>
<evidence type="ECO:0000256" key="9">
    <source>
        <dbReference type="PIRSR" id="PIRSR000615-3"/>
    </source>
</evidence>
<dbReference type="GO" id="GO:0043235">
    <property type="term" value="C:receptor complex"/>
    <property type="evidence" value="ECO:0007669"/>
    <property type="project" value="TreeGrafter"/>
</dbReference>
<feature type="domain" description="Protein kinase" evidence="12">
    <location>
        <begin position="497"/>
        <end position="791"/>
    </location>
</feature>
<dbReference type="Gene3D" id="1.10.510.10">
    <property type="entry name" value="Transferase(Phosphotransferase) domain 1"/>
    <property type="match status" value="1"/>
</dbReference>
<dbReference type="STRING" id="6216.A0A0R3SVT1"/>
<evidence type="ECO:0000256" key="5">
    <source>
        <dbReference type="ARBA" id="ARBA00023170"/>
    </source>
</evidence>
<dbReference type="GO" id="GO:0046872">
    <property type="term" value="F:metal ion binding"/>
    <property type="evidence" value="ECO:0007669"/>
    <property type="project" value="UniProtKB-KW"/>
</dbReference>
<dbReference type="WBParaSite" id="HDID_0000971201-mRNA-1">
    <property type="protein sequence ID" value="HDID_0000971201-mRNA-1"/>
    <property type="gene ID" value="HDID_0000971201"/>
</dbReference>
<reference evidence="16" key="1">
    <citation type="submission" date="2016-04" db="UniProtKB">
        <authorList>
            <consortium name="WormBaseParasite"/>
        </authorList>
    </citation>
    <scope>IDENTIFICATION</scope>
</reference>
<evidence type="ECO:0000256" key="7">
    <source>
        <dbReference type="PIRSR" id="PIRSR000615-1"/>
    </source>
</evidence>
<dbReference type="InterPro" id="IPR011009">
    <property type="entry name" value="Kinase-like_dom_sf"/>
</dbReference>
<keyword evidence="5" id="KW-0675">Receptor</keyword>
<evidence type="ECO:0000256" key="10">
    <source>
        <dbReference type="SAM" id="Phobius"/>
    </source>
</evidence>
<dbReference type="GO" id="GO:0005886">
    <property type="term" value="C:plasma membrane"/>
    <property type="evidence" value="ECO:0007669"/>
    <property type="project" value="TreeGrafter"/>
</dbReference>
<evidence type="ECO:0000256" key="4">
    <source>
        <dbReference type="ARBA" id="ARBA00023136"/>
    </source>
</evidence>
<evidence type="ECO:0000313" key="14">
    <source>
        <dbReference type="EMBL" id="VDL62125.1"/>
    </source>
</evidence>
<dbReference type="GO" id="GO:0007169">
    <property type="term" value="P:cell surface receptor protein tyrosine kinase signaling pathway"/>
    <property type="evidence" value="ECO:0007669"/>
    <property type="project" value="TreeGrafter"/>
</dbReference>
<name>A0A0R3SVT1_HYMDI</name>
<feature type="binding site" evidence="8">
    <location>
        <position position="658"/>
    </location>
    <ligand>
        <name>ATP</name>
        <dbReference type="ChEBI" id="CHEBI:30616"/>
    </ligand>
</feature>
<feature type="domain" description="Ig-like" evidence="13">
    <location>
        <begin position="3"/>
        <end position="84"/>
    </location>
</feature>
<dbReference type="PROSITE" id="PS00109">
    <property type="entry name" value="PROTEIN_KINASE_TYR"/>
    <property type="match status" value="1"/>
</dbReference>
<sequence length="822" mass="93806">MLPYVILYQLLVIHVSVSVYVEVPVFSKYKMPCNISHLPKTHDLQKFVWYQDGRINRAINEIILPYGEIPFDEITPDASGTYMCCYGTSNFSFCAEKIRLYVKYTVYWLPQMLETPLEYSNIAKSKSKAVKFHCFYYVNSTGTRRPDVEWSFNDRLPAGKHFEKIINENTTNHKIYRTEIPCEEVYMKGNGSHCFQSTLTILVDKSNAKQRTTFYTCYVSISNGYNTLSVNYRLGNESRLSDMRYFNKGCYGNLNKAKSLKAMIQQLNACERNQFLSLWVSPAKDGNSLVECSRPLLVVFDEGLQVMRLPADLGIVKMFAQLEALRRGEKSFSNLDKCGQRLLVSSRQKARLQDRDLYFYDATIEGNVSLGCQADQVVVVCTYGPLFQMKLVSTGCLLDVHLYSGVFGISVLLSLLVFFMILWRYRRSNSYEEIVWKTIDSYTSSYIIQSRLRTLPLPAPLLSSEKTKQDKQKSVVSKKEKYLKLDDTQWSPSAYKLKLEERIAYGSYGDVFCGILLAPMTFKGNKEDKKMVEKQIVAKVLNDVFLKEKMMEFANEVAILRLIGVHPNIIQFMGCAQRSNLGKQPVLIMEYASQGTLLKYLLSIRPNGNTPLLEITMTYWWTRARRLMEDLLNFATDIASALLYLENIAVSHGDIAARNVLLTASLTAKLGDFEMACVIPHGEFIALPNFKKIPVRWSAPEVILSNRRHARSDVWSFGVLLWEIFSFGETPYGHIDSEEVVGNYVSIEGGRLCRPSISVDDDDLYKLMTSCWSTSVEQRPGFQALLEGLRLATKEKIESRISLDSDLTDKSVSSQSYLPMDT</sequence>
<dbReference type="AlphaFoldDB" id="A0A0R3SVT1"/>
<dbReference type="InterPro" id="IPR013783">
    <property type="entry name" value="Ig-like_fold"/>
</dbReference>
<evidence type="ECO:0000256" key="11">
    <source>
        <dbReference type="SAM" id="SignalP"/>
    </source>
</evidence>
<feature type="signal peptide" evidence="11">
    <location>
        <begin position="1"/>
        <end position="18"/>
    </location>
</feature>
<organism evidence="16">
    <name type="scientific">Hymenolepis diminuta</name>
    <name type="common">Rat tapeworm</name>
    <dbReference type="NCBI Taxonomy" id="6216"/>
    <lineage>
        <taxon>Eukaryota</taxon>
        <taxon>Metazoa</taxon>
        <taxon>Spiralia</taxon>
        <taxon>Lophotrochozoa</taxon>
        <taxon>Platyhelminthes</taxon>
        <taxon>Cestoda</taxon>
        <taxon>Eucestoda</taxon>
        <taxon>Cyclophyllidea</taxon>
        <taxon>Hymenolepididae</taxon>
        <taxon>Hymenolepis</taxon>
    </lineage>
</organism>
<keyword evidence="9" id="KW-0479">Metal-binding</keyword>
<feature type="domain" description="Ig-like" evidence="13">
    <location>
        <begin position="110"/>
        <end position="229"/>
    </location>
</feature>
<evidence type="ECO:0000313" key="15">
    <source>
        <dbReference type="Proteomes" id="UP000274504"/>
    </source>
</evidence>
<proteinExistence type="predicted"/>
<dbReference type="InterPro" id="IPR000719">
    <property type="entry name" value="Prot_kinase_dom"/>
</dbReference>
<evidence type="ECO:0000256" key="2">
    <source>
        <dbReference type="ARBA" id="ARBA00022692"/>
    </source>
</evidence>
<keyword evidence="8" id="KW-0067">ATP-binding</keyword>
<accession>A0A0R3SVT1</accession>
<dbReference type="PROSITE" id="PS50835">
    <property type="entry name" value="IG_LIKE"/>
    <property type="match status" value="2"/>
</dbReference>
<keyword evidence="2 10" id="KW-0812">Transmembrane</keyword>